<evidence type="ECO:0000313" key="2">
    <source>
        <dbReference type="Proteomes" id="UP001201273"/>
    </source>
</evidence>
<dbReference type="Pfam" id="PF05845">
    <property type="entry name" value="PhnH"/>
    <property type="match status" value="1"/>
</dbReference>
<dbReference type="RefSeq" id="WP_233054271.1">
    <property type="nucleotide sequence ID" value="NZ_JAIMJA010000022.1"/>
</dbReference>
<dbReference type="PIRSF" id="PIRSF020680">
    <property type="entry name" value="PhnH"/>
    <property type="match status" value="1"/>
</dbReference>
<organism evidence="1 2">
    <name type="scientific">Motilimonas cestriensis</name>
    <dbReference type="NCBI Taxonomy" id="2742685"/>
    <lineage>
        <taxon>Bacteria</taxon>
        <taxon>Pseudomonadati</taxon>
        <taxon>Pseudomonadota</taxon>
        <taxon>Gammaproteobacteria</taxon>
        <taxon>Alteromonadales</taxon>
        <taxon>Alteromonadales genera incertae sedis</taxon>
        <taxon>Motilimonas</taxon>
    </lineage>
</organism>
<dbReference type="GO" id="GO:0016829">
    <property type="term" value="F:lyase activity"/>
    <property type="evidence" value="ECO:0007669"/>
    <property type="project" value="UniProtKB-KW"/>
</dbReference>
<comment type="caution">
    <text evidence="1">The sequence shown here is derived from an EMBL/GenBank/DDBJ whole genome shotgun (WGS) entry which is preliminary data.</text>
</comment>
<dbReference type="EMBL" id="JAIMJA010000022">
    <property type="protein sequence ID" value="MCE2596640.1"/>
    <property type="molecule type" value="Genomic_DNA"/>
</dbReference>
<keyword evidence="1" id="KW-0456">Lyase</keyword>
<dbReference type="Proteomes" id="UP001201273">
    <property type="component" value="Unassembled WGS sequence"/>
</dbReference>
<dbReference type="Gene3D" id="3.40.50.11310">
    <property type="entry name" value="Bacterial phosphonate metabolism protein PhnH"/>
    <property type="match status" value="1"/>
</dbReference>
<dbReference type="InterPro" id="IPR038058">
    <property type="entry name" value="PhnH-like_sp"/>
</dbReference>
<sequence length="203" mass="22029">MSIIAPGFSQPVEHSQSCFRQVLKALSEPGHIVTLDKHLGFAPLCASATQILMSLCDQHTPLYLSPRLEEIDGDATINQAQRNLTFHCNTKPSALVNADFAVVSHSEGVNMARLKCGTDTSPESGTTLLVQSNGFDCGPEFKLTGPGIEHSRTVQLGNLSQSLVEYLVNSCHTYPLGIDILLCHQQQLLAISRTTKVELIPCM</sequence>
<gene>
    <name evidence="1" type="primary">phnH</name>
    <name evidence="1" type="ORF">K6Y31_17770</name>
</gene>
<protein>
    <submittedName>
        <fullName evidence="1">Phosphonate C-P lyase system protein PhnH</fullName>
    </submittedName>
</protein>
<accession>A0ABS8WEF4</accession>
<name>A0ABS8WEF4_9GAMM</name>
<reference evidence="1 2" key="1">
    <citation type="journal article" date="2022" name="Environ. Microbiol. Rep.">
        <title>Eco-phylogenetic analyses reveal divergent evolution of vitamin B12 metabolism in the marine bacterial family 'Psychromonadaceae'.</title>
        <authorList>
            <person name="Jin X."/>
            <person name="Yang Y."/>
            <person name="Cao H."/>
            <person name="Gao B."/>
            <person name="Zhao Z."/>
        </authorList>
    </citation>
    <scope>NUCLEOTIDE SEQUENCE [LARGE SCALE GENOMIC DNA]</scope>
    <source>
        <strain evidence="1 2">MKS20</strain>
    </source>
</reference>
<dbReference type="NCBIfam" id="TIGR03292">
    <property type="entry name" value="PhnH_redo"/>
    <property type="match status" value="1"/>
</dbReference>
<keyword evidence="2" id="KW-1185">Reference proteome</keyword>
<evidence type="ECO:0000313" key="1">
    <source>
        <dbReference type="EMBL" id="MCE2596640.1"/>
    </source>
</evidence>
<dbReference type="SUPFAM" id="SSF159709">
    <property type="entry name" value="PhnH-like"/>
    <property type="match status" value="1"/>
</dbReference>
<dbReference type="InterPro" id="IPR008772">
    <property type="entry name" value="Phosphonate_metab_PhnH"/>
</dbReference>
<proteinExistence type="predicted"/>